<reference evidence="2" key="1">
    <citation type="submission" date="2023-02" db="EMBL/GenBank/DDBJ databases">
        <title>A novel hydrolase synthesized by Rhodococcus erythropolis HQ is responsible for the detoxification of Zearalenone.</title>
        <authorList>
            <person name="Hu J."/>
            <person name="Xu J."/>
        </authorList>
    </citation>
    <scope>NUCLEOTIDE SEQUENCE</scope>
    <source>
        <strain evidence="2">HQ</strain>
    </source>
</reference>
<organism evidence="2 3">
    <name type="scientific">Rhodococcus qingshengii</name>
    <dbReference type="NCBI Taxonomy" id="334542"/>
    <lineage>
        <taxon>Bacteria</taxon>
        <taxon>Bacillati</taxon>
        <taxon>Actinomycetota</taxon>
        <taxon>Actinomycetes</taxon>
        <taxon>Mycobacteriales</taxon>
        <taxon>Nocardiaceae</taxon>
        <taxon>Rhodococcus</taxon>
        <taxon>Rhodococcus erythropolis group</taxon>
    </lineage>
</organism>
<evidence type="ECO:0000313" key="3">
    <source>
        <dbReference type="Proteomes" id="UP001217325"/>
    </source>
</evidence>
<protein>
    <submittedName>
        <fullName evidence="2">Uncharacterized protein</fullName>
    </submittedName>
</protein>
<comment type="caution">
    <text evidence="2">The sequence shown here is derived from an EMBL/GenBank/DDBJ whole genome shotgun (WGS) entry which is preliminary data.</text>
</comment>
<evidence type="ECO:0000256" key="1">
    <source>
        <dbReference type="SAM" id="Phobius"/>
    </source>
</evidence>
<dbReference type="EMBL" id="JARDXE010000023">
    <property type="protein sequence ID" value="MDE8649032.1"/>
    <property type="molecule type" value="Genomic_DNA"/>
</dbReference>
<gene>
    <name evidence="2" type="ORF">PXH69_29075</name>
</gene>
<dbReference type="RefSeq" id="WP_275232740.1">
    <property type="nucleotide sequence ID" value="NZ_JARDXE010000023.1"/>
</dbReference>
<dbReference type="Proteomes" id="UP001217325">
    <property type="component" value="Unassembled WGS sequence"/>
</dbReference>
<dbReference type="AlphaFoldDB" id="A0AAW6LV60"/>
<feature type="transmembrane region" description="Helical" evidence="1">
    <location>
        <begin position="52"/>
        <end position="72"/>
    </location>
</feature>
<feature type="transmembrane region" description="Helical" evidence="1">
    <location>
        <begin position="119"/>
        <end position="138"/>
    </location>
</feature>
<keyword evidence="1" id="KW-0472">Membrane</keyword>
<name>A0AAW6LV60_RHOSG</name>
<feature type="transmembrane region" description="Helical" evidence="1">
    <location>
        <begin position="198"/>
        <end position="221"/>
    </location>
</feature>
<accession>A0AAW6LV60</accession>
<keyword evidence="1" id="KW-1133">Transmembrane helix</keyword>
<proteinExistence type="predicted"/>
<sequence length="230" mass="24869">MSTHTQEPAIHPVQMPGKPRRLYLIGSLLSVAGLLLIPMSVGYVIRQDANSAVLYALFIGAVVAQVLATRVVQSAYWHVPTKDLDRLPRWPGVVKRSVVTISIVLVAAVSMAYGNGTMHLAWVLVAAGIVGIAVTLMFGSLLDRFFGTRDELERRDTTWMVGEAVSAAVIALVVWLQFDASLVESVDGIDRVSDAVEVCIVFGLSAGIGIVGFPLVAMRWWKVLSARSKV</sequence>
<feature type="transmembrane region" description="Helical" evidence="1">
    <location>
        <begin position="22"/>
        <end position="46"/>
    </location>
</feature>
<keyword evidence="1" id="KW-0812">Transmembrane</keyword>
<feature type="transmembrane region" description="Helical" evidence="1">
    <location>
        <begin position="159"/>
        <end position="178"/>
    </location>
</feature>
<evidence type="ECO:0000313" key="2">
    <source>
        <dbReference type="EMBL" id="MDE8649032.1"/>
    </source>
</evidence>
<feature type="transmembrane region" description="Helical" evidence="1">
    <location>
        <begin position="93"/>
        <end position="113"/>
    </location>
</feature>